<sequence length="86" mass="9852">MRNGNKSVTEGRKYGRNFKLATICSPKIFGDHKNEFEFDVATKKTSLELISNAIYVYQEPFTQNLQNRFIVSCPPGQKYSAIRCNV</sequence>
<reference evidence="1" key="2">
    <citation type="submission" date="2020-11" db="EMBL/GenBank/DDBJ databases">
        <authorList>
            <person name="McCartney M.A."/>
            <person name="Auch B."/>
            <person name="Kono T."/>
            <person name="Mallez S."/>
            <person name="Becker A."/>
            <person name="Gohl D.M."/>
            <person name="Silverstein K.A.T."/>
            <person name="Koren S."/>
            <person name="Bechman K.B."/>
            <person name="Herman A."/>
            <person name="Abrahante J.E."/>
            <person name="Garbe J."/>
        </authorList>
    </citation>
    <scope>NUCLEOTIDE SEQUENCE</scope>
    <source>
        <strain evidence="1">Duluth1</strain>
        <tissue evidence="1">Whole animal</tissue>
    </source>
</reference>
<organism evidence="1 2">
    <name type="scientific">Dreissena polymorpha</name>
    <name type="common">Zebra mussel</name>
    <name type="synonym">Mytilus polymorpha</name>
    <dbReference type="NCBI Taxonomy" id="45954"/>
    <lineage>
        <taxon>Eukaryota</taxon>
        <taxon>Metazoa</taxon>
        <taxon>Spiralia</taxon>
        <taxon>Lophotrochozoa</taxon>
        <taxon>Mollusca</taxon>
        <taxon>Bivalvia</taxon>
        <taxon>Autobranchia</taxon>
        <taxon>Heteroconchia</taxon>
        <taxon>Euheterodonta</taxon>
        <taxon>Imparidentia</taxon>
        <taxon>Neoheterodontei</taxon>
        <taxon>Myida</taxon>
        <taxon>Dreissenoidea</taxon>
        <taxon>Dreissenidae</taxon>
        <taxon>Dreissena</taxon>
    </lineage>
</organism>
<comment type="caution">
    <text evidence="1">The sequence shown here is derived from an EMBL/GenBank/DDBJ whole genome shotgun (WGS) entry which is preliminary data.</text>
</comment>
<dbReference type="EMBL" id="JAIWYP010000002">
    <property type="protein sequence ID" value="KAH3866503.1"/>
    <property type="molecule type" value="Genomic_DNA"/>
</dbReference>
<keyword evidence="2" id="KW-1185">Reference proteome</keyword>
<protein>
    <submittedName>
        <fullName evidence="1">Uncharacterized protein</fullName>
    </submittedName>
</protein>
<accession>A0A9D4RGD1</accession>
<name>A0A9D4RGD1_DREPO</name>
<evidence type="ECO:0000313" key="1">
    <source>
        <dbReference type="EMBL" id="KAH3866503.1"/>
    </source>
</evidence>
<evidence type="ECO:0000313" key="2">
    <source>
        <dbReference type="Proteomes" id="UP000828390"/>
    </source>
</evidence>
<dbReference type="AlphaFoldDB" id="A0A9D4RGD1"/>
<reference evidence="1" key="1">
    <citation type="journal article" date="2019" name="bioRxiv">
        <title>The Genome of the Zebra Mussel, Dreissena polymorpha: A Resource for Invasive Species Research.</title>
        <authorList>
            <person name="McCartney M.A."/>
            <person name="Auch B."/>
            <person name="Kono T."/>
            <person name="Mallez S."/>
            <person name="Zhang Y."/>
            <person name="Obille A."/>
            <person name="Becker A."/>
            <person name="Abrahante J.E."/>
            <person name="Garbe J."/>
            <person name="Badalamenti J.P."/>
            <person name="Herman A."/>
            <person name="Mangelson H."/>
            <person name="Liachko I."/>
            <person name="Sullivan S."/>
            <person name="Sone E.D."/>
            <person name="Koren S."/>
            <person name="Silverstein K.A.T."/>
            <person name="Beckman K.B."/>
            <person name="Gohl D.M."/>
        </authorList>
    </citation>
    <scope>NUCLEOTIDE SEQUENCE</scope>
    <source>
        <strain evidence="1">Duluth1</strain>
        <tissue evidence="1">Whole animal</tissue>
    </source>
</reference>
<gene>
    <name evidence="1" type="ORF">DPMN_029567</name>
</gene>
<proteinExistence type="predicted"/>
<dbReference type="Proteomes" id="UP000828390">
    <property type="component" value="Unassembled WGS sequence"/>
</dbReference>